<evidence type="ECO:0000256" key="1">
    <source>
        <dbReference type="SAM" id="MobiDB-lite"/>
    </source>
</evidence>
<reference evidence="2" key="2">
    <citation type="submission" date="2009-03" db="EMBL/GenBank/DDBJ databases">
        <authorList>
            <person name="Gang L."/>
        </authorList>
    </citation>
    <scope>NUCLEOTIDE SEQUENCE</scope>
    <source>
        <strain evidence="2">Anhui</strain>
    </source>
</reference>
<name>C1LFH1_SCHJA</name>
<dbReference type="EMBL" id="FN317719">
    <property type="protein sequence ID" value="CAX73449.1"/>
    <property type="molecule type" value="mRNA"/>
</dbReference>
<feature type="compositionally biased region" description="Acidic residues" evidence="1">
    <location>
        <begin position="621"/>
        <end position="631"/>
    </location>
</feature>
<feature type="region of interest" description="Disordered" evidence="1">
    <location>
        <begin position="609"/>
        <end position="636"/>
    </location>
</feature>
<sequence>MEQRVKGAVERLDHLHQRLVNYKPLLDQNVLNAEFEIRANFKNLMELLSKRQSSLLIQLHNIAKEKSMLIESNKQTIESLKCVLLQSCVTRNEMDAKVSDYIRQAETINLTSDLNPFVAFRVENTQLNEALSTFGRLASRYPGHFADPNKPSVCLPQAFEEEEEMRIGSSTHSSVFNRVKTTSSCPCNDPTLKQWLSSTEHKCKRKYSLDSISDMNILKEEEDSVGETEEETSVASQNNYFWLNKLSEKGSVQQYNFDFNTSHSAVRVPRYRPDSTMVRTWLELRDGQQHLTEPASYHREVHRYNNTFKSSDYSNKSISDSFDVLTNSSQNISSLKDWLFCDPAELRDMPGLSTNLHRNVINNIGSTNEYNNHQMNYSWLIPENVTLSIDTKMSTLSVDSSKTDNLTKKTNSLLLPDDLFKTGPIDLSRWLLKKSDNQLSVEQNQSVYDENDSTFQTNDEITTLNDVKQKVKVTDQSNVIVQSCPKFGICQGGPGGPTCCGGGCPLTSLMNLSKDSINPSLQQQQQQQPTINNHDTTTSVVNASNEVNSLMCNNMSSVVNELIRIAQTDLKQWILNSPSVRSNQLNADYENRQQQQLDSVGTVTQNCLTSTSQTKSSDIDMQIDGENDEPDTLSNRLTLVSPPIDIHESKSSYELNKTRFPIKPTLSAQGLPSSYTNWLV</sequence>
<organism evidence="2">
    <name type="scientific">Schistosoma japonicum</name>
    <name type="common">Blood fluke</name>
    <dbReference type="NCBI Taxonomy" id="6182"/>
    <lineage>
        <taxon>Eukaryota</taxon>
        <taxon>Metazoa</taxon>
        <taxon>Spiralia</taxon>
        <taxon>Lophotrochozoa</taxon>
        <taxon>Platyhelminthes</taxon>
        <taxon>Trematoda</taxon>
        <taxon>Digenea</taxon>
        <taxon>Strigeidida</taxon>
        <taxon>Schistosomatoidea</taxon>
        <taxon>Schistosomatidae</taxon>
        <taxon>Schistosoma</taxon>
    </lineage>
</organism>
<dbReference type="AlphaFoldDB" id="C1LFH1"/>
<evidence type="ECO:0000313" key="2">
    <source>
        <dbReference type="EMBL" id="CAX73449.1"/>
    </source>
</evidence>
<proteinExistence type="evidence at transcript level"/>
<protein>
    <submittedName>
        <fullName evidence="2">ATPase, F1/V1/A1 complex, alpha/beta subunit, nucleotide-binding,domain-containing protein</fullName>
    </submittedName>
</protein>
<reference evidence="2" key="1">
    <citation type="journal article" date="2009" name="Nature">
        <title>The Schistosoma japonicum genome reveals features of host-parasite interplay.</title>
        <authorList>
            <person name="Liu F."/>
            <person name="Zhou Y."/>
            <person name="Wang Z.Q."/>
            <person name="Lu G."/>
            <person name="Zheng H."/>
            <person name="Brindley P.J."/>
            <person name="McManus D.P."/>
            <person name="Blair D."/>
            <person name="Zhang Q.H."/>
            <person name="Zhong Y."/>
            <person name="Wang S."/>
            <person name="Han Z.G."/>
            <person name="Chen Z."/>
        </authorList>
    </citation>
    <scope>NUCLEOTIDE SEQUENCE</scope>
    <source>
        <strain evidence="2">Anhui</strain>
    </source>
</reference>
<accession>C1LFH1</accession>